<accession>A0A8J3E437</accession>
<dbReference type="InterPro" id="IPR050204">
    <property type="entry name" value="AraC_XylS_family_regulators"/>
</dbReference>
<dbReference type="EMBL" id="BMJQ01000003">
    <property type="protein sequence ID" value="GGF11311.1"/>
    <property type="molecule type" value="Genomic_DNA"/>
</dbReference>
<dbReference type="InterPro" id="IPR018060">
    <property type="entry name" value="HTH_AraC"/>
</dbReference>
<dbReference type="RefSeq" id="WP_229743568.1">
    <property type="nucleotide sequence ID" value="NZ_BMJQ01000003.1"/>
</dbReference>
<reference evidence="5" key="1">
    <citation type="journal article" date="2014" name="Int. J. Syst. Evol. Microbiol.">
        <title>Complete genome sequence of Corynebacterium casei LMG S-19264T (=DSM 44701T), isolated from a smear-ripened cheese.</title>
        <authorList>
            <consortium name="US DOE Joint Genome Institute (JGI-PGF)"/>
            <person name="Walter F."/>
            <person name="Albersmeier A."/>
            <person name="Kalinowski J."/>
            <person name="Ruckert C."/>
        </authorList>
    </citation>
    <scope>NUCLEOTIDE SEQUENCE</scope>
    <source>
        <strain evidence="5">CGMCC 1.15725</strain>
    </source>
</reference>
<proteinExistence type="predicted"/>
<sequence length="291" mass="31691">MASLMQRPATLRASPSGAIILSSEGHGWAGLHCELRRVEPGLTRVPGSAWHRLGIHFGPAVNADCRCDGQRHRRVQAHGDIDLVPAGLDGEWADDRPCTIFRISLSPMLLARAADESSLNSGRAILAPRFQMRDERIEHIAWALKAELEAPAPSGRLYAESLGIALAARLAEGAGVRPLVSSGELTPRQRRILVEFIENNLDRELGLAELAAVAGLSLTQLKLLFRQTMGQPVHGYVIARRVERARALLAGGQMAIAQAALAAGFAHQSHLAHWMRRLLGVSPRELIRQSR</sequence>
<dbReference type="GO" id="GO:0003700">
    <property type="term" value="F:DNA-binding transcription factor activity"/>
    <property type="evidence" value="ECO:0007669"/>
    <property type="project" value="InterPro"/>
</dbReference>
<evidence type="ECO:0000313" key="6">
    <source>
        <dbReference type="Proteomes" id="UP000646365"/>
    </source>
</evidence>
<dbReference type="PROSITE" id="PS01124">
    <property type="entry name" value="HTH_ARAC_FAMILY_2"/>
    <property type="match status" value="1"/>
</dbReference>
<dbReference type="GO" id="GO:0043565">
    <property type="term" value="F:sequence-specific DNA binding"/>
    <property type="evidence" value="ECO:0007669"/>
    <property type="project" value="InterPro"/>
</dbReference>
<dbReference type="AlphaFoldDB" id="A0A8J3E437"/>
<gene>
    <name evidence="5" type="ORF">GCM10011611_16210</name>
</gene>
<evidence type="ECO:0000313" key="5">
    <source>
        <dbReference type="EMBL" id="GGF11311.1"/>
    </source>
</evidence>
<dbReference type="InterPro" id="IPR009057">
    <property type="entry name" value="Homeodomain-like_sf"/>
</dbReference>
<dbReference type="Gene3D" id="1.10.10.60">
    <property type="entry name" value="Homeodomain-like"/>
    <property type="match status" value="1"/>
</dbReference>
<comment type="caution">
    <text evidence="5">The sequence shown here is derived from an EMBL/GenBank/DDBJ whole genome shotgun (WGS) entry which is preliminary data.</text>
</comment>
<name>A0A8J3E437_9PROT</name>
<dbReference type="PANTHER" id="PTHR46796:SF6">
    <property type="entry name" value="ARAC SUBFAMILY"/>
    <property type="match status" value="1"/>
</dbReference>
<reference evidence="5" key="2">
    <citation type="submission" date="2020-09" db="EMBL/GenBank/DDBJ databases">
        <authorList>
            <person name="Sun Q."/>
            <person name="Zhou Y."/>
        </authorList>
    </citation>
    <scope>NUCLEOTIDE SEQUENCE</scope>
    <source>
        <strain evidence="5">CGMCC 1.15725</strain>
    </source>
</reference>
<evidence type="ECO:0000259" key="4">
    <source>
        <dbReference type="PROSITE" id="PS01124"/>
    </source>
</evidence>
<keyword evidence="3" id="KW-0804">Transcription</keyword>
<evidence type="ECO:0000256" key="1">
    <source>
        <dbReference type="ARBA" id="ARBA00023015"/>
    </source>
</evidence>
<evidence type="ECO:0000256" key="3">
    <source>
        <dbReference type="ARBA" id="ARBA00023163"/>
    </source>
</evidence>
<dbReference type="Pfam" id="PF12833">
    <property type="entry name" value="HTH_18"/>
    <property type="match status" value="1"/>
</dbReference>
<feature type="domain" description="HTH araC/xylS-type" evidence="4">
    <location>
        <begin position="191"/>
        <end position="289"/>
    </location>
</feature>
<dbReference type="SMART" id="SM00342">
    <property type="entry name" value="HTH_ARAC"/>
    <property type="match status" value="1"/>
</dbReference>
<dbReference type="Proteomes" id="UP000646365">
    <property type="component" value="Unassembled WGS sequence"/>
</dbReference>
<protein>
    <submittedName>
        <fullName evidence="5">AraC family transcriptional regulator</fullName>
    </submittedName>
</protein>
<keyword evidence="6" id="KW-1185">Reference proteome</keyword>
<keyword evidence="1" id="KW-0805">Transcription regulation</keyword>
<evidence type="ECO:0000256" key="2">
    <source>
        <dbReference type="ARBA" id="ARBA00023125"/>
    </source>
</evidence>
<keyword evidence="2" id="KW-0238">DNA-binding</keyword>
<dbReference type="SUPFAM" id="SSF46689">
    <property type="entry name" value="Homeodomain-like"/>
    <property type="match status" value="2"/>
</dbReference>
<dbReference type="PANTHER" id="PTHR46796">
    <property type="entry name" value="HTH-TYPE TRANSCRIPTIONAL ACTIVATOR RHAS-RELATED"/>
    <property type="match status" value="1"/>
</dbReference>
<organism evidence="5 6">
    <name type="scientific">Aliidongia dinghuensis</name>
    <dbReference type="NCBI Taxonomy" id="1867774"/>
    <lineage>
        <taxon>Bacteria</taxon>
        <taxon>Pseudomonadati</taxon>
        <taxon>Pseudomonadota</taxon>
        <taxon>Alphaproteobacteria</taxon>
        <taxon>Rhodospirillales</taxon>
        <taxon>Dongiaceae</taxon>
        <taxon>Aliidongia</taxon>
    </lineage>
</organism>